<dbReference type="FunFam" id="1.10.3860.10:FF:000001">
    <property type="entry name" value="C4-dicarboxylate transport protein"/>
    <property type="match status" value="1"/>
</dbReference>
<keyword evidence="6 8" id="KW-1133">Transmembrane helix</keyword>
<sequence length="447" mass="49292">MIKIRIHCTVIFIFLLIHLRNKLVKKKKFYTELYFQVLISIFFGVLIGYSYPQLAIKMRPLGDGFIKLVKMMITPIIFTTVVSGIAGMKNIREAGRIGIKTIIYFELITTLSLLIGLAIANLYHPGIGMNMDVNILDKTAITNYVGQSSNSNPVNFLLNIIPDTLISAFTKGDVLPILLIAILFGFGLLHAGEKVKFISHFIDLFSTILFSIIGFIMKLAPIGAFGAIAYTIGAYGIHTLFSLSQLLIAIYITSFLFIFIILNVVGRLANFSLWRFLNFIKEELLIVLSTSSSEVVLPRMINKLEQFGCAKRVVRLVLPTGYTFNLDGTSIYLTISTLFIAQAFNIDLTFSQQLSIITVLLLTSKGAAAVTGGGFLVLAATLSTLPSIPIEGLALLLGIDRFMDIARSITNLIGNGVATIVIAKWENDFNESTDELLIKKPKAMLPT</sequence>
<feature type="transmembrane region" description="Helical" evidence="8">
    <location>
        <begin position="243"/>
        <end position="265"/>
    </location>
</feature>
<evidence type="ECO:0000256" key="1">
    <source>
        <dbReference type="ARBA" id="ARBA00004651"/>
    </source>
</evidence>
<feature type="transmembrane region" description="Helical" evidence="8">
    <location>
        <begin position="174"/>
        <end position="192"/>
    </location>
</feature>
<evidence type="ECO:0000256" key="7">
    <source>
        <dbReference type="ARBA" id="ARBA00023136"/>
    </source>
</evidence>
<keyword evidence="4 8" id="KW-0812">Transmembrane</keyword>
<evidence type="ECO:0000256" key="8">
    <source>
        <dbReference type="SAM" id="Phobius"/>
    </source>
</evidence>
<keyword evidence="3" id="KW-1003">Cell membrane</keyword>
<keyword evidence="10" id="KW-1185">Reference proteome</keyword>
<keyword evidence="5" id="KW-0769">Symport</keyword>
<dbReference type="PANTHER" id="PTHR42865:SF1">
    <property type="entry name" value="AEROBIC C4-DICARBOXYLATE TRANSPORT PROTEIN"/>
    <property type="match status" value="1"/>
</dbReference>
<evidence type="ECO:0000313" key="10">
    <source>
        <dbReference type="Proteomes" id="UP000254794"/>
    </source>
</evidence>
<dbReference type="Gene3D" id="1.10.3860.10">
    <property type="entry name" value="Sodium:dicarboxylate symporter"/>
    <property type="match status" value="1"/>
</dbReference>
<protein>
    <submittedName>
        <fullName evidence="9">C4-dicarboxylic acid, orotate and citrate transporter</fullName>
    </submittedName>
</protein>
<dbReference type="GO" id="GO:0015366">
    <property type="term" value="F:malate:proton symporter activity"/>
    <property type="evidence" value="ECO:0007669"/>
    <property type="project" value="TreeGrafter"/>
</dbReference>
<comment type="subcellular location">
    <subcellularLocation>
        <location evidence="1">Cell membrane</location>
        <topology evidence="1">Multi-pass membrane protein</topology>
    </subcellularLocation>
</comment>
<organism evidence="9 10">
    <name type="scientific">Legionella busanensis</name>
    <dbReference type="NCBI Taxonomy" id="190655"/>
    <lineage>
        <taxon>Bacteria</taxon>
        <taxon>Pseudomonadati</taxon>
        <taxon>Pseudomonadota</taxon>
        <taxon>Gammaproteobacteria</taxon>
        <taxon>Legionellales</taxon>
        <taxon>Legionellaceae</taxon>
        <taxon>Legionella</taxon>
    </lineage>
</organism>
<evidence type="ECO:0000256" key="5">
    <source>
        <dbReference type="ARBA" id="ARBA00022847"/>
    </source>
</evidence>
<evidence type="ECO:0000256" key="2">
    <source>
        <dbReference type="ARBA" id="ARBA00022448"/>
    </source>
</evidence>
<name>A0A378KDR0_9GAMM</name>
<dbReference type="SUPFAM" id="SSF118215">
    <property type="entry name" value="Proton glutamate symport protein"/>
    <property type="match status" value="1"/>
</dbReference>
<evidence type="ECO:0000256" key="6">
    <source>
        <dbReference type="ARBA" id="ARBA00022989"/>
    </source>
</evidence>
<dbReference type="GO" id="GO:0070778">
    <property type="term" value="P:L-aspartate transmembrane transport"/>
    <property type="evidence" value="ECO:0007669"/>
    <property type="project" value="TreeGrafter"/>
</dbReference>
<keyword evidence="7 8" id="KW-0472">Membrane</keyword>
<feature type="transmembrane region" description="Helical" evidence="8">
    <location>
        <begin position="33"/>
        <end position="51"/>
    </location>
</feature>
<dbReference type="Pfam" id="PF00375">
    <property type="entry name" value="SDF"/>
    <property type="match status" value="1"/>
</dbReference>
<dbReference type="PRINTS" id="PR00173">
    <property type="entry name" value="EDTRNSPORT"/>
</dbReference>
<feature type="transmembrane region" description="Helical" evidence="8">
    <location>
        <begin position="204"/>
        <end position="237"/>
    </location>
</feature>
<keyword evidence="2" id="KW-0813">Transport</keyword>
<dbReference type="PANTHER" id="PTHR42865">
    <property type="entry name" value="PROTON/GLUTAMATE-ASPARTATE SYMPORTER"/>
    <property type="match status" value="1"/>
</dbReference>
<dbReference type="AlphaFoldDB" id="A0A378KDR0"/>
<reference evidence="9 10" key="1">
    <citation type="submission" date="2018-06" db="EMBL/GenBank/DDBJ databases">
        <authorList>
            <consortium name="Pathogen Informatics"/>
            <person name="Doyle S."/>
        </authorList>
    </citation>
    <scope>NUCLEOTIDE SEQUENCE [LARGE SCALE GENOMIC DNA]</scope>
    <source>
        <strain evidence="9 10">NCTC13316</strain>
    </source>
</reference>
<dbReference type="InterPro" id="IPR018107">
    <property type="entry name" value="Na-dicarboxylate_symporter_CS"/>
</dbReference>
<evidence type="ECO:0000256" key="3">
    <source>
        <dbReference type="ARBA" id="ARBA00022475"/>
    </source>
</evidence>
<dbReference type="Proteomes" id="UP000254794">
    <property type="component" value="Unassembled WGS sequence"/>
</dbReference>
<dbReference type="EMBL" id="UGOD01000003">
    <property type="protein sequence ID" value="STX81362.1"/>
    <property type="molecule type" value="Genomic_DNA"/>
</dbReference>
<evidence type="ECO:0000256" key="4">
    <source>
        <dbReference type="ARBA" id="ARBA00022692"/>
    </source>
</evidence>
<dbReference type="InterPro" id="IPR036458">
    <property type="entry name" value="Na:dicarbo_symporter_sf"/>
</dbReference>
<dbReference type="PROSITE" id="PS00713">
    <property type="entry name" value="NA_DICARBOXYL_SYMP_1"/>
    <property type="match status" value="1"/>
</dbReference>
<dbReference type="GO" id="GO:0005886">
    <property type="term" value="C:plasma membrane"/>
    <property type="evidence" value="ECO:0007669"/>
    <property type="project" value="UniProtKB-SubCell"/>
</dbReference>
<gene>
    <name evidence="9" type="primary">dctA</name>
    <name evidence="9" type="ORF">NCTC13316_03231</name>
</gene>
<accession>A0A378KDR0</accession>
<dbReference type="GO" id="GO:0015141">
    <property type="term" value="F:succinate transmembrane transporter activity"/>
    <property type="evidence" value="ECO:0007669"/>
    <property type="project" value="TreeGrafter"/>
</dbReference>
<evidence type="ECO:0000313" key="9">
    <source>
        <dbReference type="EMBL" id="STX81362.1"/>
    </source>
</evidence>
<feature type="transmembrane region" description="Helical" evidence="8">
    <location>
        <begin position="103"/>
        <end position="123"/>
    </location>
</feature>
<dbReference type="PROSITE" id="PS00714">
    <property type="entry name" value="NA_DICARBOXYL_SYMP_2"/>
    <property type="match status" value="1"/>
</dbReference>
<proteinExistence type="predicted"/>
<feature type="transmembrane region" description="Helical" evidence="8">
    <location>
        <begin position="71"/>
        <end position="91"/>
    </location>
</feature>
<dbReference type="InterPro" id="IPR001991">
    <property type="entry name" value="Na-dicarboxylate_symporter"/>
</dbReference>
<dbReference type="NCBIfam" id="NF002461">
    <property type="entry name" value="PRK01663.1"/>
    <property type="match status" value="1"/>
</dbReference>
<dbReference type="GO" id="GO:0015138">
    <property type="term" value="F:fumarate transmembrane transporter activity"/>
    <property type="evidence" value="ECO:0007669"/>
    <property type="project" value="TreeGrafter"/>
</dbReference>